<evidence type="ECO:0000256" key="1">
    <source>
        <dbReference type="SAM" id="MobiDB-lite"/>
    </source>
</evidence>
<keyword evidence="3" id="KW-1185">Reference proteome</keyword>
<proteinExistence type="predicted"/>
<dbReference type="Proteomes" id="UP001153269">
    <property type="component" value="Unassembled WGS sequence"/>
</dbReference>
<reference evidence="2" key="1">
    <citation type="submission" date="2020-03" db="EMBL/GenBank/DDBJ databases">
        <authorList>
            <person name="Weist P."/>
        </authorList>
    </citation>
    <scope>NUCLEOTIDE SEQUENCE</scope>
</reference>
<gene>
    <name evidence="2" type="ORF">PLEPLA_LOCUS35672</name>
</gene>
<evidence type="ECO:0000313" key="3">
    <source>
        <dbReference type="Proteomes" id="UP001153269"/>
    </source>
</evidence>
<feature type="region of interest" description="Disordered" evidence="1">
    <location>
        <begin position="34"/>
        <end position="64"/>
    </location>
</feature>
<organism evidence="2 3">
    <name type="scientific">Pleuronectes platessa</name>
    <name type="common">European plaice</name>
    <dbReference type="NCBI Taxonomy" id="8262"/>
    <lineage>
        <taxon>Eukaryota</taxon>
        <taxon>Metazoa</taxon>
        <taxon>Chordata</taxon>
        <taxon>Craniata</taxon>
        <taxon>Vertebrata</taxon>
        <taxon>Euteleostomi</taxon>
        <taxon>Actinopterygii</taxon>
        <taxon>Neopterygii</taxon>
        <taxon>Teleostei</taxon>
        <taxon>Neoteleostei</taxon>
        <taxon>Acanthomorphata</taxon>
        <taxon>Carangaria</taxon>
        <taxon>Pleuronectiformes</taxon>
        <taxon>Pleuronectoidei</taxon>
        <taxon>Pleuronectidae</taxon>
        <taxon>Pleuronectes</taxon>
    </lineage>
</organism>
<evidence type="ECO:0000313" key="2">
    <source>
        <dbReference type="EMBL" id="CAB1448008.1"/>
    </source>
</evidence>
<dbReference type="EMBL" id="CADEAL010003962">
    <property type="protein sequence ID" value="CAB1448008.1"/>
    <property type="molecule type" value="Genomic_DNA"/>
</dbReference>
<accession>A0A9N7V8T8</accession>
<protein>
    <submittedName>
        <fullName evidence="2">Uncharacterized protein</fullName>
    </submittedName>
</protein>
<comment type="caution">
    <text evidence="2">The sequence shown here is derived from an EMBL/GenBank/DDBJ whole genome shotgun (WGS) entry which is preliminary data.</text>
</comment>
<dbReference type="AlphaFoldDB" id="A0A9N7V8T8"/>
<name>A0A9N7V8T8_PLEPL</name>
<feature type="compositionally biased region" description="Basic and acidic residues" evidence="1">
    <location>
        <begin position="39"/>
        <end position="50"/>
    </location>
</feature>
<sequence>MRVDRVGQQCQLYQTLTRKDKATTDETTCWKTVMQPEENEQKHRGGDRRRGLLSPPAGSLKTEPIEVVLNRGGNAAAANPRME</sequence>